<feature type="compositionally biased region" description="Polar residues" evidence="1">
    <location>
        <begin position="214"/>
        <end position="229"/>
    </location>
</feature>
<feature type="domain" description="Replication initiator A N-terminal" evidence="2">
    <location>
        <begin position="39"/>
        <end position="112"/>
    </location>
</feature>
<proteinExistence type="predicted"/>
<organism evidence="3 4">
    <name type="scientific">Streptococcus sanguinis</name>
    <dbReference type="NCBI Taxonomy" id="1305"/>
    <lineage>
        <taxon>Bacteria</taxon>
        <taxon>Bacillati</taxon>
        <taxon>Bacillota</taxon>
        <taxon>Bacilli</taxon>
        <taxon>Lactobacillales</taxon>
        <taxon>Streptococcaceae</taxon>
        <taxon>Streptococcus</taxon>
    </lineage>
</organism>
<dbReference type="RefSeq" id="WP_149565504.1">
    <property type="nucleotide sequence ID" value="NZ_VIBR01000001.1"/>
</dbReference>
<dbReference type="AlphaFoldDB" id="A0A5A7ZUC5"/>
<dbReference type="Pfam" id="PF06970">
    <property type="entry name" value="RepA_N"/>
    <property type="match status" value="1"/>
</dbReference>
<comment type="caution">
    <text evidence="3">The sequence shown here is derived from an EMBL/GenBank/DDBJ whole genome shotgun (WGS) entry which is preliminary data.</text>
</comment>
<evidence type="ECO:0000256" key="1">
    <source>
        <dbReference type="SAM" id="MobiDB-lite"/>
    </source>
</evidence>
<evidence type="ECO:0000259" key="2">
    <source>
        <dbReference type="Pfam" id="PF06970"/>
    </source>
</evidence>
<feature type="compositionally biased region" description="Polar residues" evidence="1">
    <location>
        <begin position="198"/>
        <end position="207"/>
    </location>
</feature>
<sequence>MNDIKVNQVVTQTFYQIPQIFMSRIDKKYGSDGKIAKKIKLTSRYAKELSNDAKLAYGVLYNRCMLSIQSYEEGNFDFVDETGSIFLIYTIEDLMDILDRGKTTIHKIKKELKAVGLLREVSQGANRPNKLYLQNVDADLQEYEHYEAKTISSGRDKGKIDFIHVKTLDAQGNVVFEQLAKAEKFENGGSKNERPTNPIKSTKNGGSKNERPNSDTQGVQILNGTNTENSKIKIDNDTNRYENELPISSLSDSEIFRMGQHGFLSDHAIKRLSLFGQYAKPLENKIYQAKRQVEKEYSNLLRGSQDQILAEIWTADLEKEIEKLIFKIRTGEHEGKPIQNILGYFYKMMVHFWKMALLIEAEQGFISITVVLKELEDNPDHSSSLQSYYYPEKLSESQLNHYLFVLGSPQGD</sequence>
<accession>A0A5A7ZUC5</accession>
<reference evidence="3 4" key="1">
    <citation type="submission" date="2019-06" db="EMBL/GenBank/DDBJ databases">
        <title>Genome sequence and analysis of a MDR-Streptococcus sanguis isolated from throat swab of children with scarlet fever from Hangzhou,China.</title>
        <authorList>
            <person name="Huang Y."/>
            <person name="Xie L."/>
            <person name="Liu W."/>
        </authorList>
    </citation>
    <scope>NUCLEOTIDE SEQUENCE [LARGE SCALE GENOMIC DNA]</scope>
    <source>
        <strain evidence="3 4">S28</strain>
    </source>
</reference>
<name>A0A5A7ZUC5_STRSA</name>
<evidence type="ECO:0000313" key="4">
    <source>
        <dbReference type="Proteomes" id="UP000324105"/>
    </source>
</evidence>
<dbReference type="EMBL" id="VIBR01000001">
    <property type="protein sequence ID" value="KAA0119556.1"/>
    <property type="molecule type" value="Genomic_DNA"/>
</dbReference>
<dbReference type="InterPro" id="IPR010724">
    <property type="entry name" value="RepA_N"/>
</dbReference>
<dbReference type="Proteomes" id="UP000324105">
    <property type="component" value="Unassembled WGS sequence"/>
</dbReference>
<gene>
    <name evidence="3" type="ORF">FKX92_03195</name>
</gene>
<protein>
    <submittedName>
        <fullName evidence="3">Replication initiator protein A</fullName>
    </submittedName>
</protein>
<feature type="region of interest" description="Disordered" evidence="1">
    <location>
        <begin position="186"/>
        <end position="237"/>
    </location>
</feature>
<evidence type="ECO:0000313" key="3">
    <source>
        <dbReference type="EMBL" id="KAA0119556.1"/>
    </source>
</evidence>